<organism evidence="3 4">
    <name type="scientific">Gemmobacter aquatilis</name>
    <dbReference type="NCBI Taxonomy" id="933059"/>
    <lineage>
        <taxon>Bacteria</taxon>
        <taxon>Pseudomonadati</taxon>
        <taxon>Pseudomonadota</taxon>
        <taxon>Alphaproteobacteria</taxon>
        <taxon>Rhodobacterales</taxon>
        <taxon>Paracoccaceae</taxon>
        <taxon>Gemmobacter</taxon>
    </lineage>
</organism>
<dbReference type="Gene3D" id="3.40.33.10">
    <property type="entry name" value="CAP"/>
    <property type="match status" value="1"/>
</dbReference>
<protein>
    <submittedName>
        <fullName evidence="3">Uncharacterized conserved protein YkwD, contains CAP (CSP/antigen 5/PR1) domain</fullName>
    </submittedName>
</protein>
<dbReference type="CDD" id="cd05379">
    <property type="entry name" value="CAP_bacterial"/>
    <property type="match status" value="1"/>
</dbReference>
<dbReference type="Pfam" id="PF00188">
    <property type="entry name" value="CAP"/>
    <property type="match status" value="1"/>
</dbReference>
<dbReference type="EMBL" id="FOCE01000002">
    <property type="protein sequence ID" value="SEM86759.1"/>
    <property type="molecule type" value="Genomic_DNA"/>
</dbReference>
<dbReference type="PANTHER" id="PTHR31157:SF1">
    <property type="entry name" value="SCP DOMAIN-CONTAINING PROTEIN"/>
    <property type="match status" value="1"/>
</dbReference>
<keyword evidence="1" id="KW-1133">Transmembrane helix</keyword>
<dbReference type="Proteomes" id="UP000198761">
    <property type="component" value="Unassembled WGS sequence"/>
</dbReference>
<dbReference type="InterPro" id="IPR035940">
    <property type="entry name" value="CAP_sf"/>
</dbReference>
<dbReference type="AlphaFoldDB" id="A0A1H8BW07"/>
<reference evidence="3 4" key="1">
    <citation type="submission" date="2016-10" db="EMBL/GenBank/DDBJ databases">
        <authorList>
            <person name="de Groot N.N."/>
        </authorList>
    </citation>
    <scope>NUCLEOTIDE SEQUENCE [LARGE SCALE GENOMIC DNA]</scope>
    <source>
        <strain evidence="3 4">DSM 3857</strain>
    </source>
</reference>
<dbReference type="PANTHER" id="PTHR31157">
    <property type="entry name" value="SCP DOMAIN-CONTAINING PROTEIN"/>
    <property type="match status" value="1"/>
</dbReference>
<sequence length="195" mass="20959">MQDAFSGPEPAARKEFPVRLASFAPALIVATLSACIVVPIPIKVAPTDKTGDPGPGPASATCPRPARADALEARVIALVNDIRAEQKLKPLRRSSRLAAIAQGHACDNAARQSYDHSGSDGSSLQMRAKRGGYAWWAMAENTGLGFADSPERLVAFWKHSPYHRENMLDDRMTEAGVGFADAARQAWVLNLGQPR</sequence>
<name>A0A1H8BW07_9RHOB</name>
<gene>
    <name evidence="3" type="ORF">SAMN04488103_102289</name>
</gene>
<dbReference type="InterPro" id="IPR014044">
    <property type="entry name" value="CAP_dom"/>
</dbReference>
<evidence type="ECO:0000313" key="4">
    <source>
        <dbReference type="Proteomes" id="UP000198761"/>
    </source>
</evidence>
<dbReference type="SUPFAM" id="SSF55797">
    <property type="entry name" value="PR-1-like"/>
    <property type="match status" value="1"/>
</dbReference>
<keyword evidence="1" id="KW-0812">Transmembrane</keyword>
<keyword evidence="1" id="KW-0472">Membrane</keyword>
<feature type="domain" description="SCP" evidence="2">
    <location>
        <begin position="77"/>
        <end position="189"/>
    </location>
</feature>
<proteinExistence type="predicted"/>
<dbReference type="STRING" id="933059.SAMN04488103_102289"/>
<evidence type="ECO:0000313" key="3">
    <source>
        <dbReference type="EMBL" id="SEM86759.1"/>
    </source>
</evidence>
<keyword evidence="4" id="KW-1185">Reference proteome</keyword>
<dbReference type="OrthoDB" id="9811255at2"/>
<evidence type="ECO:0000259" key="2">
    <source>
        <dbReference type="Pfam" id="PF00188"/>
    </source>
</evidence>
<accession>A0A1H8BW07</accession>
<feature type="transmembrane region" description="Helical" evidence="1">
    <location>
        <begin position="20"/>
        <end position="40"/>
    </location>
</feature>
<evidence type="ECO:0000256" key="1">
    <source>
        <dbReference type="SAM" id="Phobius"/>
    </source>
</evidence>